<evidence type="ECO:0000313" key="2">
    <source>
        <dbReference type="Proteomes" id="UP001176940"/>
    </source>
</evidence>
<reference evidence="1" key="1">
    <citation type="submission" date="2023-07" db="EMBL/GenBank/DDBJ databases">
        <authorList>
            <person name="Stuckert A."/>
        </authorList>
    </citation>
    <scope>NUCLEOTIDE SEQUENCE</scope>
</reference>
<dbReference type="Proteomes" id="UP001176940">
    <property type="component" value="Unassembled WGS sequence"/>
</dbReference>
<protein>
    <submittedName>
        <fullName evidence="1">Uncharacterized protein</fullName>
    </submittedName>
</protein>
<gene>
    <name evidence="1" type="ORF">RIMI_LOCUS14185685</name>
</gene>
<evidence type="ECO:0000313" key="1">
    <source>
        <dbReference type="EMBL" id="CAJ0953099.1"/>
    </source>
</evidence>
<keyword evidence="2" id="KW-1185">Reference proteome</keyword>
<comment type="caution">
    <text evidence="1">The sequence shown here is derived from an EMBL/GenBank/DDBJ whole genome shotgun (WGS) entry which is preliminary data.</text>
</comment>
<accession>A0ABN9M3P4</accession>
<dbReference type="EMBL" id="CAUEEQ010036240">
    <property type="protein sequence ID" value="CAJ0953099.1"/>
    <property type="molecule type" value="Genomic_DNA"/>
</dbReference>
<organism evidence="1 2">
    <name type="scientific">Ranitomeya imitator</name>
    <name type="common">mimic poison frog</name>
    <dbReference type="NCBI Taxonomy" id="111125"/>
    <lineage>
        <taxon>Eukaryota</taxon>
        <taxon>Metazoa</taxon>
        <taxon>Chordata</taxon>
        <taxon>Craniata</taxon>
        <taxon>Vertebrata</taxon>
        <taxon>Euteleostomi</taxon>
        <taxon>Amphibia</taxon>
        <taxon>Batrachia</taxon>
        <taxon>Anura</taxon>
        <taxon>Neobatrachia</taxon>
        <taxon>Hyloidea</taxon>
        <taxon>Dendrobatidae</taxon>
        <taxon>Dendrobatinae</taxon>
        <taxon>Ranitomeya</taxon>
    </lineage>
</organism>
<name>A0ABN9M3P4_9NEOB</name>
<sequence>MRGRKWRTRRRKKKKVFLCRRLRLVSVSLNDSHNQIVVHWAGEREVTSSWVSPETVWDLWAPRAAM</sequence>
<proteinExistence type="predicted"/>